<gene>
    <name evidence="2" type="ORF">GCM10011316_29190</name>
</gene>
<dbReference type="EMBL" id="BMFA01000008">
    <property type="protein sequence ID" value="GGB55287.1"/>
    <property type="molecule type" value="Genomic_DNA"/>
</dbReference>
<dbReference type="AlphaFoldDB" id="A0A916TNZ3"/>
<evidence type="ECO:0000313" key="2">
    <source>
        <dbReference type="EMBL" id="GGB55287.1"/>
    </source>
</evidence>
<keyword evidence="3" id="KW-1185">Reference proteome</keyword>
<evidence type="ECO:0000256" key="1">
    <source>
        <dbReference type="SAM" id="MobiDB-lite"/>
    </source>
</evidence>
<feature type="region of interest" description="Disordered" evidence="1">
    <location>
        <begin position="71"/>
        <end position="111"/>
    </location>
</feature>
<name>A0A916TNZ3_9HYPH</name>
<evidence type="ECO:0000313" key="3">
    <source>
        <dbReference type="Proteomes" id="UP000605148"/>
    </source>
</evidence>
<comment type="caution">
    <text evidence="2">The sequence shown here is derived from an EMBL/GenBank/DDBJ whole genome shotgun (WGS) entry which is preliminary data.</text>
</comment>
<protein>
    <submittedName>
        <fullName evidence="2">Uncharacterized protein</fullName>
    </submittedName>
</protein>
<accession>A0A916TNZ3</accession>
<dbReference type="RefSeq" id="WP_150497743.1">
    <property type="nucleotide sequence ID" value="NZ_BMFA01000008.1"/>
</dbReference>
<reference evidence="2" key="2">
    <citation type="submission" date="2020-09" db="EMBL/GenBank/DDBJ databases">
        <authorList>
            <person name="Sun Q."/>
            <person name="Zhou Y."/>
        </authorList>
    </citation>
    <scope>NUCLEOTIDE SEQUENCE</scope>
    <source>
        <strain evidence="2">CGMCC 1.12426</strain>
    </source>
</reference>
<dbReference type="Proteomes" id="UP000605148">
    <property type="component" value="Unassembled WGS sequence"/>
</dbReference>
<sequence length="111" mass="12182">MISTGHWTRRELAMLVGLDRMGDSIEDIALVLERTELDVRTGLETAKAMLPLPGDLPRIRKRRRMCVLRNRNPVPARPCPGRTTPEATAALMGDPAPGRSALDQIQAAKGD</sequence>
<proteinExistence type="predicted"/>
<reference evidence="2" key="1">
    <citation type="journal article" date="2014" name="Int. J. Syst. Evol. Microbiol.">
        <title>Complete genome sequence of Corynebacterium casei LMG S-19264T (=DSM 44701T), isolated from a smear-ripened cheese.</title>
        <authorList>
            <consortium name="US DOE Joint Genome Institute (JGI-PGF)"/>
            <person name="Walter F."/>
            <person name="Albersmeier A."/>
            <person name="Kalinowski J."/>
            <person name="Ruckert C."/>
        </authorList>
    </citation>
    <scope>NUCLEOTIDE SEQUENCE</scope>
    <source>
        <strain evidence="2">CGMCC 1.12426</strain>
    </source>
</reference>
<dbReference type="OrthoDB" id="7874700at2"/>
<organism evidence="2 3">
    <name type="scientific">Roseibium aquae</name>
    <dbReference type="NCBI Taxonomy" id="1323746"/>
    <lineage>
        <taxon>Bacteria</taxon>
        <taxon>Pseudomonadati</taxon>
        <taxon>Pseudomonadota</taxon>
        <taxon>Alphaproteobacteria</taxon>
        <taxon>Hyphomicrobiales</taxon>
        <taxon>Stappiaceae</taxon>
        <taxon>Roseibium</taxon>
    </lineage>
</organism>